<reference evidence="1" key="1">
    <citation type="submission" date="2018-10" db="EMBL/GenBank/DDBJ databases">
        <title>Hidden diversity of soil giant viruses.</title>
        <authorList>
            <person name="Schulz F."/>
            <person name="Alteio L."/>
            <person name="Goudeau D."/>
            <person name="Ryan E.M."/>
            <person name="Malmstrom R.R."/>
            <person name="Blanchard J."/>
            <person name="Woyke T."/>
        </authorList>
    </citation>
    <scope>NUCLEOTIDE SEQUENCE</scope>
    <source>
        <strain evidence="1">TEV1</strain>
    </source>
</reference>
<organism evidence="1">
    <name type="scientific">Terrestrivirus sp</name>
    <dbReference type="NCBI Taxonomy" id="2487775"/>
    <lineage>
        <taxon>Viruses</taxon>
        <taxon>Varidnaviria</taxon>
        <taxon>Bamfordvirae</taxon>
        <taxon>Nucleocytoviricota</taxon>
        <taxon>Megaviricetes</taxon>
        <taxon>Imitervirales</taxon>
        <taxon>Mimiviridae</taxon>
        <taxon>Klosneuvirinae</taxon>
    </lineage>
</organism>
<accession>A0A3G4ZNV8</accession>
<sequence>MFINMLSFTLAIKLYLNVLSSLKLKGYHKSIIVFYFDNLRSNLTYLLLSESIYIYF</sequence>
<protein>
    <submittedName>
        <fullName evidence="1">Uncharacterized protein</fullName>
    </submittedName>
</protein>
<dbReference type="EMBL" id="MK071979">
    <property type="protein sequence ID" value="AYV75293.1"/>
    <property type="molecule type" value="Genomic_DNA"/>
</dbReference>
<name>A0A3G4ZNV8_9VIRU</name>
<evidence type="ECO:0000313" key="1">
    <source>
        <dbReference type="EMBL" id="AYV75293.1"/>
    </source>
</evidence>
<gene>
    <name evidence="1" type="ORF">Terrestrivirus1_167</name>
</gene>
<proteinExistence type="predicted"/>